<dbReference type="EMBL" id="PEYY01000071">
    <property type="protein sequence ID" value="PIS18008.1"/>
    <property type="molecule type" value="Genomic_DNA"/>
</dbReference>
<dbReference type="Pfam" id="PF01797">
    <property type="entry name" value="Y1_Tnp"/>
    <property type="match status" value="1"/>
</dbReference>
<accession>A0A2H0X1G6</accession>
<proteinExistence type="predicted"/>
<dbReference type="PANTHER" id="PTHR36966">
    <property type="entry name" value="REP-ASSOCIATED TYROSINE TRANSPOSASE"/>
    <property type="match status" value="1"/>
</dbReference>
<dbReference type="GO" id="GO:0043565">
    <property type="term" value="F:sequence-specific DNA binding"/>
    <property type="evidence" value="ECO:0007669"/>
    <property type="project" value="TreeGrafter"/>
</dbReference>
<reference evidence="3" key="1">
    <citation type="submission" date="2017-09" db="EMBL/GenBank/DDBJ databases">
        <title>Depth-based differentiation of microbial function through sediment-hosted aquifers and enrichment of novel symbionts in the deep terrestrial subsurface.</title>
        <authorList>
            <person name="Probst A.J."/>
            <person name="Ladd B."/>
            <person name="Jarett J.K."/>
            <person name="Geller-Mcgrath D.E."/>
            <person name="Sieber C.M.K."/>
            <person name="Emerson J.B."/>
            <person name="Anantharaman K."/>
            <person name="Thomas B.C."/>
            <person name="Malmstrom R."/>
            <person name="Stieglmeier M."/>
            <person name="Klingl A."/>
            <person name="Woyke T."/>
            <person name="Ryan C.M."/>
            <person name="Banfield J.F."/>
        </authorList>
    </citation>
    <scope>NUCLEOTIDE SEQUENCE [LARGE SCALE GENOMIC DNA]</scope>
</reference>
<sequence>MVNIQPTRQSIRLRDFDYSSPNWYYVTICTQNREKALGKVVGDRAYLSPYGRIADSVWSQLPNIYTMVELDEYVVMPNHIHGIIGIKTTVKVAPTLGQIIGVYKSKVLHECLELAKIKENILGKLWQRNYYEHIVRDDNDLIRIREYIRHNPINWTRDKLFS</sequence>
<dbReference type="GO" id="GO:0004803">
    <property type="term" value="F:transposase activity"/>
    <property type="evidence" value="ECO:0007669"/>
    <property type="project" value="InterPro"/>
</dbReference>
<name>A0A2H0X1G6_9BACT</name>
<evidence type="ECO:0000259" key="1">
    <source>
        <dbReference type="SMART" id="SM01321"/>
    </source>
</evidence>
<organism evidence="2 3">
    <name type="scientific">Candidatus Collierbacteria bacterium CG09_land_8_20_14_0_10_46_12</name>
    <dbReference type="NCBI Taxonomy" id="1974533"/>
    <lineage>
        <taxon>Bacteria</taxon>
        <taxon>Candidatus Collieribacteriota</taxon>
    </lineage>
</organism>
<dbReference type="GO" id="GO:0006313">
    <property type="term" value="P:DNA transposition"/>
    <property type="evidence" value="ECO:0007669"/>
    <property type="project" value="InterPro"/>
</dbReference>
<protein>
    <submittedName>
        <fullName evidence="2">Transposase</fullName>
    </submittedName>
</protein>
<feature type="domain" description="Transposase IS200-like" evidence="1">
    <location>
        <begin position="20"/>
        <end position="151"/>
    </location>
</feature>
<dbReference type="InterPro" id="IPR036515">
    <property type="entry name" value="Transposase_17_sf"/>
</dbReference>
<evidence type="ECO:0000313" key="2">
    <source>
        <dbReference type="EMBL" id="PIS18008.1"/>
    </source>
</evidence>
<dbReference type="Proteomes" id="UP000229574">
    <property type="component" value="Unassembled WGS sequence"/>
</dbReference>
<dbReference type="PANTHER" id="PTHR36966:SF1">
    <property type="entry name" value="REP-ASSOCIATED TYROSINE TRANSPOSASE"/>
    <property type="match status" value="1"/>
</dbReference>
<dbReference type="Gene3D" id="3.30.70.1290">
    <property type="entry name" value="Transposase IS200-like"/>
    <property type="match status" value="1"/>
</dbReference>
<dbReference type="InterPro" id="IPR052715">
    <property type="entry name" value="RAYT_transposase"/>
</dbReference>
<dbReference type="SUPFAM" id="SSF143422">
    <property type="entry name" value="Transposase IS200-like"/>
    <property type="match status" value="1"/>
</dbReference>
<dbReference type="InterPro" id="IPR002686">
    <property type="entry name" value="Transposase_17"/>
</dbReference>
<dbReference type="SMART" id="SM01321">
    <property type="entry name" value="Y1_Tnp"/>
    <property type="match status" value="1"/>
</dbReference>
<dbReference type="AlphaFoldDB" id="A0A2H0X1G6"/>
<comment type="caution">
    <text evidence="2">The sequence shown here is derived from an EMBL/GenBank/DDBJ whole genome shotgun (WGS) entry which is preliminary data.</text>
</comment>
<gene>
    <name evidence="2" type="ORF">COT54_01595</name>
</gene>
<evidence type="ECO:0000313" key="3">
    <source>
        <dbReference type="Proteomes" id="UP000229574"/>
    </source>
</evidence>